<accession>A0AAE6WUR6</accession>
<dbReference type="Proteomes" id="UP000503505">
    <property type="component" value="Chromosome"/>
</dbReference>
<dbReference type="SUPFAM" id="SSF53300">
    <property type="entry name" value="vWA-like"/>
    <property type="match status" value="1"/>
</dbReference>
<gene>
    <name evidence="2" type="ORF">FSC10_01875</name>
</gene>
<organism evidence="2 3">
    <name type="scientific">Acinetobacter schindleri</name>
    <dbReference type="NCBI Taxonomy" id="108981"/>
    <lineage>
        <taxon>Bacteria</taxon>
        <taxon>Pseudomonadati</taxon>
        <taxon>Pseudomonadota</taxon>
        <taxon>Gammaproteobacteria</taxon>
        <taxon>Moraxellales</taxon>
        <taxon>Moraxellaceae</taxon>
        <taxon>Acinetobacter</taxon>
    </lineage>
</organism>
<reference evidence="2 3" key="1">
    <citation type="submission" date="2019-09" db="EMBL/GenBank/DDBJ databases">
        <title>Non-baumannii Acinetobacter spp. carrying blaNDM-1 isolated in China.</title>
        <authorList>
            <person name="Cui C."/>
            <person name="Chen C."/>
            <person name="Sun J."/>
            <person name="Liu Y."/>
        </authorList>
    </citation>
    <scope>NUCLEOTIDE SEQUENCE [LARGE SCALE GENOMIC DNA]</scope>
    <source>
        <strain evidence="2 3">HZE23-1</strain>
    </source>
</reference>
<dbReference type="EMBL" id="CP044463">
    <property type="protein sequence ID" value="QIC66194.1"/>
    <property type="molecule type" value="Genomic_DNA"/>
</dbReference>
<name>A0AAE6WUR6_9GAMM</name>
<dbReference type="AlphaFoldDB" id="A0AAE6WUR6"/>
<dbReference type="PROSITE" id="PS50234">
    <property type="entry name" value="VWFA"/>
    <property type="match status" value="1"/>
</dbReference>
<evidence type="ECO:0000259" key="1">
    <source>
        <dbReference type="PROSITE" id="PS50234"/>
    </source>
</evidence>
<dbReference type="InterPro" id="IPR002035">
    <property type="entry name" value="VWF_A"/>
</dbReference>
<evidence type="ECO:0000313" key="3">
    <source>
        <dbReference type="Proteomes" id="UP000503505"/>
    </source>
</evidence>
<sequence>MKNSTYIEKKWMHFKVSTLSASITALVIAGIPNLSTASDIDIYQAGGTGNVNIYFMLDTSGSMGSMSLDEDYKYKASKKSLMCQPMSASGRNYTKSANGNRWVIFQSVTSGTGAYTKEGDDYIFVGGGGDYNKIKEEDYYYNNGIRYARSSQFTVDYKSCENTDEICYSENGYTAEKNVIPLQINGYTYVPSGEKYCLIKESFLNINNTNDNNYLKKIKSICEPNGVSGEYRCLTRMANLKKGLLSLINSDSSDETKYFAIGQYSGSSSSNLTSPTFLPMNATNKAIISSKIEALSADGGTPIGNGYERATNQITSSTSGANNTKPECTGNGIYLLTDGEPSDSNAYSNWGSSRPTGVTQAQFDQLRNDFWKSLGRKARANLSSDRTIKLATVGFGGMYYLDTTYAKDGNFECNVYLNGANATNQSSLCYSGTKKSVFGQGGFYNAQSAEDIVASINQFVGDVSKTVEGSTMGASTIPVDPLNSTQLQPYSYFPMFKPLINTDDQLWAGNLKKFKIDTTSGTIIDQKNKTIFEGDNIRDSLEDYWYESAGSSSDDKKMAWGGLLSKLKVHNKPTLLSSGSIQSFNRELYINQDGQLKKVTEVLSSTTRPANAQYLYGLLGYSKLAAADFAALSSKSYNDQLIYLKDKSNLQNYQMGSVIHSTPIMLTQEGSFGYDGDNYVSKGRKDYILAGTTQGLVQVVDAESGKEVFSFLPAEFLNGTSNQAKGFAESLAMDRRTDATKDQFFYGVDGPWVAYSEYKNKFNITTNSTTNTTTETESLVASKQYVYGGLRMGGKSYYGLDLTKLGSTVANEKPTMLFHIDPVKAAANSPLSFMGQSWSKPTVTYIRWNGQKKLAMIVGGGYDPQYEDPAFVSGTTKPVKGNGIYIFDALNGDLLWWSSSNAPESAVTQATITNNRVTAPESNQISDMKHSIPSRIKAVDRDGDGVTDHLYVADLGGQLFRVDLNAKHKITSTASEKQSFVLNAFKLADMNDTNGKRRFYEPPTFTIHKDGGKRFAVLALSSGDRSNPLKTAANASSDVVIAIEDHGVTQNPPVKPNITLSDLHNLSGASSRLDTAKGWYYPTVISETRIKGDKSETVTLKLRGFEPGIALDNDLYFSLFNPDKSTADTANVTSCTGGITGESIAYKFCLPYGICSATVKGPLKVGSLGPGILGLTLGPGRSSETNRTLIFNKATSPVPPEYTVTDKLVPRRWYEYLPYKSGS</sequence>
<dbReference type="InterPro" id="IPR011047">
    <property type="entry name" value="Quinoprotein_ADH-like_sf"/>
</dbReference>
<dbReference type="InterPro" id="IPR036465">
    <property type="entry name" value="vWFA_dom_sf"/>
</dbReference>
<proteinExistence type="predicted"/>
<dbReference type="Gene3D" id="3.40.50.410">
    <property type="entry name" value="von Willebrand factor, type A domain"/>
    <property type="match status" value="1"/>
</dbReference>
<dbReference type="SUPFAM" id="SSF50998">
    <property type="entry name" value="Quinoprotein alcohol dehydrogenase-like"/>
    <property type="match status" value="1"/>
</dbReference>
<feature type="domain" description="VWFA" evidence="1">
    <location>
        <begin position="217"/>
        <end position="396"/>
    </location>
</feature>
<dbReference type="RefSeq" id="WP_163170813.1">
    <property type="nucleotide sequence ID" value="NZ_CP044463.1"/>
</dbReference>
<protein>
    <submittedName>
        <fullName evidence="2">VWA domain-containing protein</fullName>
    </submittedName>
</protein>
<evidence type="ECO:0000313" key="2">
    <source>
        <dbReference type="EMBL" id="QIC66194.1"/>
    </source>
</evidence>